<dbReference type="InterPro" id="IPR002641">
    <property type="entry name" value="PNPLA_dom"/>
</dbReference>
<dbReference type="InterPro" id="IPR016035">
    <property type="entry name" value="Acyl_Trfase/lysoPLipase"/>
</dbReference>
<dbReference type="Pfam" id="PF01734">
    <property type="entry name" value="Patatin"/>
    <property type="match status" value="1"/>
</dbReference>
<feature type="domain" description="PNPLA" evidence="5">
    <location>
        <begin position="1"/>
        <end position="160"/>
    </location>
</feature>
<name>A0A2G6KGN2_9BACT</name>
<proteinExistence type="predicted"/>
<dbReference type="AlphaFoldDB" id="A0A2G6KGN2"/>
<evidence type="ECO:0000259" key="5">
    <source>
        <dbReference type="PROSITE" id="PS51635"/>
    </source>
</evidence>
<keyword evidence="2 4" id="KW-0442">Lipid degradation</keyword>
<evidence type="ECO:0000256" key="3">
    <source>
        <dbReference type="ARBA" id="ARBA00023098"/>
    </source>
</evidence>
<dbReference type="Gene3D" id="3.40.1090.10">
    <property type="entry name" value="Cytosolic phospholipase A2 catalytic domain"/>
    <property type="match status" value="1"/>
</dbReference>
<dbReference type="GO" id="GO:0016787">
    <property type="term" value="F:hydrolase activity"/>
    <property type="evidence" value="ECO:0007669"/>
    <property type="project" value="UniProtKB-UniRule"/>
</dbReference>
<organism evidence="6 7">
    <name type="scientific">candidate division KSB3 bacterium</name>
    <dbReference type="NCBI Taxonomy" id="2044937"/>
    <lineage>
        <taxon>Bacteria</taxon>
        <taxon>candidate division KSB3</taxon>
    </lineage>
</organism>
<keyword evidence="1 4" id="KW-0378">Hydrolase</keyword>
<dbReference type="GO" id="GO:0016042">
    <property type="term" value="P:lipid catabolic process"/>
    <property type="evidence" value="ECO:0007669"/>
    <property type="project" value="UniProtKB-UniRule"/>
</dbReference>
<evidence type="ECO:0000256" key="1">
    <source>
        <dbReference type="ARBA" id="ARBA00022801"/>
    </source>
</evidence>
<dbReference type="PANTHER" id="PTHR14226">
    <property type="entry name" value="NEUROPATHY TARGET ESTERASE/SWISS CHEESE D.MELANOGASTER"/>
    <property type="match status" value="1"/>
</dbReference>
<evidence type="ECO:0000313" key="7">
    <source>
        <dbReference type="Proteomes" id="UP000230821"/>
    </source>
</evidence>
<evidence type="ECO:0000313" key="6">
    <source>
        <dbReference type="EMBL" id="PIE34550.1"/>
    </source>
</evidence>
<keyword evidence="3 4" id="KW-0443">Lipid metabolism</keyword>
<dbReference type="PROSITE" id="PS51635">
    <property type="entry name" value="PNPLA"/>
    <property type="match status" value="1"/>
</dbReference>
<feature type="short sequence motif" description="GXSXG" evidence="4">
    <location>
        <begin position="17"/>
        <end position="21"/>
    </location>
</feature>
<dbReference type="SUPFAM" id="SSF52151">
    <property type="entry name" value="FabD/lysophospholipase-like"/>
    <property type="match status" value="1"/>
</dbReference>
<evidence type="ECO:0000256" key="4">
    <source>
        <dbReference type="PROSITE-ProRule" id="PRU01161"/>
    </source>
</evidence>
<gene>
    <name evidence="6" type="ORF">CSA56_07465</name>
</gene>
<feature type="active site" description="Proton acceptor" evidence="4">
    <location>
        <position position="147"/>
    </location>
</feature>
<dbReference type="EMBL" id="PDSK01000084">
    <property type="protein sequence ID" value="PIE34550.1"/>
    <property type="molecule type" value="Genomic_DNA"/>
</dbReference>
<reference evidence="6 7" key="1">
    <citation type="submission" date="2017-10" db="EMBL/GenBank/DDBJ databases">
        <title>Novel microbial diversity and functional potential in the marine mammal oral microbiome.</title>
        <authorList>
            <person name="Dudek N.K."/>
            <person name="Sun C.L."/>
            <person name="Burstein D."/>
            <person name="Kantor R.S."/>
            <person name="Aliaga Goltsman D.S."/>
            <person name="Bik E.M."/>
            <person name="Thomas B.C."/>
            <person name="Banfield J.F."/>
            <person name="Relman D.A."/>
        </authorList>
    </citation>
    <scope>NUCLEOTIDE SEQUENCE [LARGE SCALE GENOMIC DNA]</scope>
    <source>
        <strain evidence="6">DOLJORAL78_47_16</strain>
    </source>
</reference>
<protein>
    <recommendedName>
        <fullName evidence="5">PNPLA domain-containing protein</fullName>
    </recommendedName>
</protein>
<feature type="active site" description="Nucleophile" evidence="4">
    <location>
        <position position="19"/>
    </location>
</feature>
<comment type="caution">
    <text evidence="6">The sequence shown here is derived from an EMBL/GenBank/DDBJ whole genome shotgun (WGS) entry which is preliminary data.</text>
</comment>
<comment type="caution">
    <text evidence="4">Lacks conserved residue(s) required for the propagation of feature annotation.</text>
</comment>
<dbReference type="PANTHER" id="PTHR14226:SF76">
    <property type="entry name" value="NTE FAMILY PROTEIN RSSA"/>
    <property type="match status" value="1"/>
</dbReference>
<accession>A0A2G6KGN2</accession>
<sequence length="260" mass="29228">MLKVLHRERIVPDVVIGSSGGSLFGAVFASGEHPEVIEQKVLRMWKKKEFRDINYFDLLKLFFPKLFRYNEMFGIIRGNRIEKIFQEYFNHLTIEQTSIPLQIVATDFFSGETVILDKGSIAAAIRASIGIPLFFQPKIIGDNILTDGGVSNPLPIDVAIRYGADVIIAMGFETPTYSSIDSPVKALLHLTGPSSNNLQIANHGVHTMAHHYEIVRVYPDFQGEFHFFDVNKNPDLIAIGEEETVQELPNIRGAIEHFEA</sequence>
<feature type="short sequence motif" description="DGA/G" evidence="4">
    <location>
        <begin position="147"/>
        <end position="149"/>
    </location>
</feature>
<dbReference type="Proteomes" id="UP000230821">
    <property type="component" value="Unassembled WGS sequence"/>
</dbReference>
<evidence type="ECO:0000256" key="2">
    <source>
        <dbReference type="ARBA" id="ARBA00022963"/>
    </source>
</evidence>
<dbReference type="InterPro" id="IPR050301">
    <property type="entry name" value="NTE"/>
</dbReference>